<protein>
    <submittedName>
        <fullName evidence="1">Uncharacterized protein</fullName>
    </submittedName>
</protein>
<dbReference type="EMBL" id="SOEO01000002">
    <property type="protein sequence ID" value="TDX83943.1"/>
    <property type="molecule type" value="Genomic_DNA"/>
</dbReference>
<dbReference type="Proteomes" id="UP000295313">
    <property type="component" value="Unassembled WGS sequence"/>
</dbReference>
<evidence type="ECO:0000313" key="1">
    <source>
        <dbReference type="EMBL" id="TDX83943.1"/>
    </source>
</evidence>
<keyword evidence="2" id="KW-1185">Reference proteome</keyword>
<evidence type="ECO:0000313" key="2">
    <source>
        <dbReference type="Proteomes" id="UP000295313"/>
    </source>
</evidence>
<sequence>MKNSSDEIIDALEIKVQDEQEQMKQVMFLKQGAYYGMTQYEDKSHSIVHEKVDHPKTGDIMFDYKQRMMQILEIIETRDHRGVFETEAKRKKISIVTARPVVFLLPPKKPLAK</sequence>
<organism evidence="1 2">
    <name type="scientific">Epilithonimonas xixisoli</name>
    <dbReference type="NCBI Taxonomy" id="1476462"/>
    <lineage>
        <taxon>Bacteria</taxon>
        <taxon>Pseudomonadati</taxon>
        <taxon>Bacteroidota</taxon>
        <taxon>Flavobacteriia</taxon>
        <taxon>Flavobacteriales</taxon>
        <taxon>Weeksellaceae</taxon>
        <taxon>Chryseobacterium group</taxon>
        <taxon>Epilithonimonas</taxon>
    </lineage>
</organism>
<accession>A0A4R8I4Z1</accession>
<proteinExistence type="predicted"/>
<name>A0A4R8I4Z1_9FLAO</name>
<dbReference type="RefSeq" id="WP_133943997.1">
    <property type="nucleotide sequence ID" value="NZ_SOEO01000002.1"/>
</dbReference>
<comment type="caution">
    <text evidence="1">The sequence shown here is derived from an EMBL/GenBank/DDBJ whole genome shotgun (WGS) entry which is preliminary data.</text>
</comment>
<dbReference type="AlphaFoldDB" id="A0A4R8I4Z1"/>
<reference evidence="1 2" key="1">
    <citation type="submission" date="2019-03" db="EMBL/GenBank/DDBJ databases">
        <title>Genomic Encyclopedia of Type Strains, Phase III (KMG-III): the genomes of soil and plant-associated and newly described type strains.</title>
        <authorList>
            <person name="Whitman W."/>
        </authorList>
    </citation>
    <scope>NUCLEOTIDE SEQUENCE [LARGE SCALE GENOMIC DNA]</scope>
    <source>
        <strain evidence="1 2">CGMCC 1.12802</strain>
    </source>
</reference>
<gene>
    <name evidence="1" type="ORF">B0I22_1531</name>
</gene>